<evidence type="ECO:0000313" key="2">
    <source>
        <dbReference type="EMBL" id="EMD70107.1"/>
    </source>
</evidence>
<keyword evidence="3" id="KW-1185">Reference proteome</keyword>
<dbReference type="OMA" id="YNTVVFD"/>
<dbReference type="EMBL" id="KB445637">
    <property type="protein sequence ID" value="EMD70107.1"/>
    <property type="molecule type" value="Genomic_DNA"/>
</dbReference>
<dbReference type="OrthoDB" id="3693656at2759"/>
<dbReference type="RefSeq" id="XP_007695240.1">
    <property type="nucleotide sequence ID" value="XM_007697050.1"/>
</dbReference>
<feature type="region of interest" description="Disordered" evidence="1">
    <location>
        <begin position="270"/>
        <end position="290"/>
    </location>
</feature>
<proteinExistence type="predicted"/>
<dbReference type="AlphaFoldDB" id="M2TN49"/>
<reference evidence="2 3" key="1">
    <citation type="journal article" date="2012" name="PLoS Pathog.">
        <title>Diverse lifestyles and strategies of plant pathogenesis encoded in the genomes of eighteen Dothideomycetes fungi.</title>
        <authorList>
            <person name="Ohm R.A."/>
            <person name="Feau N."/>
            <person name="Henrissat B."/>
            <person name="Schoch C.L."/>
            <person name="Horwitz B.A."/>
            <person name="Barry K.W."/>
            <person name="Condon B.J."/>
            <person name="Copeland A.C."/>
            <person name="Dhillon B."/>
            <person name="Glaser F."/>
            <person name="Hesse C.N."/>
            <person name="Kosti I."/>
            <person name="LaButti K."/>
            <person name="Lindquist E.A."/>
            <person name="Lucas S."/>
            <person name="Salamov A.A."/>
            <person name="Bradshaw R.E."/>
            <person name="Ciuffetti L."/>
            <person name="Hamelin R.C."/>
            <person name="Kema G.H.J."/>
            <person name="Lawrence C."/>
            <person name="Scott J.A."/>
            <person name="Spatafora J.W."/>
            <person name="Turgeon B.G."/>
            <person name="de Wit P.J.G.M."/>
            <person name="Zhong S."/>
            <person name="Goodwin S.B."/>
            <person name="Grigoriev I.V."/>
        </authorList>
    </citation>
    <scope>NUCLEOTIDE SEQUENCE [LARGE SCALE GENOMIC DNA]</scope>
    <source>
        <strain evidence="3">ND90Pr / ATCC 201652</strain>
    </source>
</reference>
<gene>
    <name evidence="2" type="ORF">COCSADRAFT_217147</name>
</gene>
<organism evidence="2 3">
    <name type="scientific">Cochliobolus sativus (strain ND90Pr / ATCC 201652)</name>
    <name type="common">Common root rot and spot blotch fungus</name>
    <name type="synonym">Bipolaris sorokiniana</name>
    <dbReference type="NCBI Taxonomy" id="665912"/>
    <lineage>
        <taxon>Eukaryota</taxon>
        <taxon>Fungi</taxon>
        <taxon>Dikarya</taxon>
        <taxon>Ascomycota</taxon>
        <taxon>Pezizomycotina</taxon>
        <taxon>Dothideomycetes</taxon>
        <taxon>Pleosporomycetidae</taxon>
        <taxon>Pleosporales</taxon>
        <taxon>Pleosporineae</taxon>
        <taxon>Pleosporaceae</taxon>
        <taxon>Bipolaris</taxon>
    </lineage>
</organism>
<reference evidence="3" key="2">
    <citation type="journal article" date="2013" name="PLoS Genet.">
        <title>Comparative genome structure, secondary metabolite, and effector coding capacity across Cochliobolus pathogens.</title>
        <authorList>
            <person name="Condon B.J."/>
            <person name="Leng Y."/>
            <person name="Wu D."/>
            <person name="Bushley K.E."/>
            <person name="Ohm R.A."/>
            <person name="Otillar R."/>
            <person name="Martin J."/>
            <person name="Schackwitz W."/>
            <person name="Grimwood J."/>
            <person name="MohdZainudin N."/>
            <person name="Xue C."/>
            <person name="Wang R."/>
            <person name="Manning V.A."/>
            <person name="Dhillon B."/>
            <person name="Tu Z.J."/>
            <person name="Steffenson B.J."/>
            <person name="Salamov A."/>
            <person name="Sun H."/>
            <person name="Lowry S."/>
            <person name="LaButti K."/>
            <person name="Han J."/>
            <person name="Copeland A."/>
            <person name="Lindquist E."/>
            <person name="Barry K."/>
            <person name="Schmutz J."/>
            <person name="Baker S.E."/>
            <person name="Ciuffetti L.M."/>
            <person name="Grigoriev I.V."/>
            <person name="Zhong S."/>
            <person name="Turgeon B.G."/>
        </authorList>
    </citation>
    <scope>NUCLEOTIDE SEQUENCE [LARGE SCALE GENOMIC DNA]</scope>
    <source>
        <strain evidence="3">ND90Pr / ATCC 201652</strain>
    </source>
</reference>
<dbReference type="GeneID" id="19134516"/>
<dbReference type="KEGG" id="bsc:COCSADRAFT_217147"/>
<name>M2TN49_COCSN</name>
<dbReference type="Proteomes" id="UP000016934">
    <property type="component" value="Unassembled WGS sequence"/>
</dbReference>
<accession>M2TN49</accession>
<evidence type="ECO:0000313" key="3">
    <source>
        <dbReference type="Proteomes" id="UP000016934"/>
    </source>
</evidence>
<protein>
    <submittedName>
        <fullName evidence="2">Uncharacterized protein</fullName>
    </submittedName>
</protein>
<dbReference type="HOGENOM" id="CLU_061412_0_0_1"/>
<sequence>MSERIQPQQCDEQNREYVPSTRSIYYDGRIANALFPPSYPNNDPDTPTWKDGLREIEAFDWLRNDDNEMYNEGEASPLETILTPNPATIVEGCSEYGKTSSLPYGYALSDPTPALDHLSSETATTRVPEVFKPYKPVPSCTSPPGILEPTPIYEPTNPVHGLRPYLSAQSYSSTPVCPSTPPYQNPYTDPVVQTPQNVQAPRSLEYLQSMRYSPPLVTIRERKVPGDEVLVEMLYNTVVFDSSPSSIPTPKNPNKSQEYFNNMKIREPGNISPTVPLVPTPKKESKVQIC</sequence>
<evidence type="ECO:0000256" key="1">
    <source>
        <dbReference type="SAM" id="MobiDB-lite"/>
    </source>
</evidence>
<feature type="compositionally biased region" description="Basic and acidic residues" evidence="1">
    <location>
        <begin position="281"/>
        <end position="290"/>
    </location>
</feature>